<feature type="compositionally biased region" description="Basic and acidic residues" evidence="1">
    <location>
        <begin position="185"/>
        <end position="195"/>
    </location>
</feature>
<reference evidence="2 3" key="1">
    <citation type="submission" date="2024-01" db="EMBL/GenBank/DDBJ databases">
        <authorList>
            <person name="Allen C."/>
            <person name="Tagirdzhanova G."/>
        </authorList>
    </citation>
    <scope>NUCLEOTIDE SEQUENCE [LARGE SCALE GENOMIC DNA]</scope>
</reference>
<evidence type="ECO:0000313" key="3">
    <source>
        <dbReference type="Proteomes" id="UP001642406"/>
    </source>
</evidence>
<feature type="compositionally biased region" description="Low complexity" evidence="1">
    <location>
        <begin position="164"/>
        <end position="178"/>
    </location>
</feature>
<feature type="compositionally biased region" description="Polar residues" evidence="1">
    <location>
        <begin position="152"/>
        <end position="163"/>
    </location>
</feature>
<proteinExistence type="predicted"/>
<gene>
    <name evidence="2" type="ORF">SBRCBS47491_007915</name>
</gene>
<dbReference type="EMBL" id="CAWUHC010000094">
    <property type="protein sequence ID" value="CAK7231392.1"/>
    <property type="molecule type" value="Genomic_DNA"/>
</dbReference>
<accession>A0ABP0CIH2</accession>
<feature type="region of interest" description="Disordered" evidence="1">
    <location>
        <begin position="1"/>
        <end position="57"/>
    </location>
</feature>
<protein>
    <submittedName>
        <fullName evidence="2">Uncharacterized protein</fullName>
    </submittedName>
</protein>
<sequence>MPYTGYRHHSFSSRASSASLSDHEDDAITPVEEHEDHHEETRPQAAPKKPAPSHAVDNPFENARLWHRMLAIQRRYHCYNSARMSAALEDAEVEAVVPPRACMDLLNDSMATAWLCEEARAEVATLLPLVPDGIRSRAGSYGDIYEGEKPATATSMTSQTTVPASTTKTAMTSTTAATPNGRSSQRQEHMHSRRD</sequence>
<feature type="compositionally biased region" description="Basic and acidic residues" evidence="1">
    <location>
        <begin position="31"/>
        <end position="42"/>
    </location>
</feature>
<keyword evidence="3" id="KW-1185">Reference proteome</keyword>
<dbReference type="Proteomes" id="UP001642406">
    <property type="component" value="Unassembled WGS sequence"/>
</dbReference>
<feature type="region of interest" description="Disordered" evidence="1">
    <location>
        <begin position="147"/>
        <end position="195"/>
    </location>
</feature>
<comment type="caution">
    <text evidence="2">The sequence shown here is derived from an EMBL/GenBank/DDBJ whole genome shotgun (WGS) entry which is preliminary data.</text>
</comment>
<evidence type="ECO:0000256" key="1">
    <source>
        <dbReference type="SAM" id="MobiDB-lite"/>
    </source>
</evidence>
<organism evidence="2 3">
    <name type="scientific">Sporothrix bragantina</name>
    <dbReference type="NCBI Taxonomy" id="671064"/>
    <lineage>
        <taxon>Eukaryota</taxon>
        <taxon>Fungi</taxon>
        <taxon>Dikarya</taxon>
        <taxon>Ascomycota</taxon>
        <taxon>Pezizomycotina</taxon>
        <taxon>Sordariomycetes</taxon>
        <taxon>Sordariomycetidae</taxon>
        <taxon>Ophiostomatales</taxon>
        <taxon>Ophiostomataceae</taxon>
        <taxon>Sporothrix</taxon>
    </lineage>
</organism>
<feature type="compositionally biased region" description="Basic residues" evidence="1">
    <location>
        <begin position="1"/>
        <end position="11"/>
    </location>
</feature>
<name>A0ABP0CIH2_9PEZI</name>
<evidence type="ECO:0000313" key="2">
    <source>
        <dbReference type="EMBL" id="CAK7231392.1"/>
    </source>
</evidence>